<dbReference type="SMART" id="SM00382">
    <property type="entry name" value="AAA"/>
    <property type="match status" value="1"/>
</dbReference>
<dbReference type="Pfam" id="PF00158">
    <property type="entry name" value="Sigma54_activat"/>
    <property type="match status" value="1"/>
</dbReference>
<accession>A0A1G8BEX1</accession>
<dbReference type="GO" id="GO:0005524">
    <property type="term" value="F:ATP binding"/>
    <property type="evidence" value="ECO:0007669"/>
    <property type="project" value="UniProtKB-KW"/>
</dbReference>
<evidence type="ECO:0000259" key="9">
    <source>
        <dbReference type="PROSITE" id="PS50112"/>
    </source>
</evidence>
<keyword evidence="4" id="KW-0805">Transcription regulation</keyword>
<dbReference type="GO" id="GO:0003677">
    <property type="term" value="F:DNA binding"/>
    <property type="evidence" value="ECO:0007669"/>
    <property type="project" value="UniProtKB-KW"/>
</dbReference>
<dbReference type="PANTHER" id="PTHR32071">
    <property type="entry name" value="TRANSCRIPTIONAL REGULATORY PROTEIN"/>
    <property type="match status" value="1"/>
</dbReference>
<dbReference type="PANTHER" id="PTHR32071:SF57">
    <property type="entry name" value="C4-DICARBOXYLATE TRANSPORT TRANSCRIPTIONAL REGULATORY PROTEIN DCTD"/>
    <property type="match status" value="1"/>
</dbReference>
<evidence type="ECO:0000256" key="2">
    <source>
        <dbReference type="ARBA" id="ARBA00022797"/>
    </source>
</evidence>
<dbReference type="AlphaFoldDB" id="A0A1G8BEX1"/>
<dbReference type="InterPro" id="IPR013656">
    <property type="entry name" value="PAS_4"/>
</dbReference>
<evidence type="ECO:0000256" key="4">
    <source>
        <dbReference type="ARBA" id="ARBA00023015"/>
    </source>
</evidence>
<dbReference type="InterPro" id="IPR030828">
    <property type="entry name" value="HTH_TyrR"/>
</dbReference>
<evidence type="ECO:0000259" key="8">
    <source>
        <dbReference type="PROSITE" id="PS50045"/>
    </source>
</evidence>
<dbReference type="FunFam" id="3.40.50.300:FF:000006">
    <property type="entry name" value="DNA-binding transcriptional regulator NtrC"/>
    <property type="match status" value="1"/>
</dbReference>
<evidence type="ECO:0000256" key="3">
    <source>
        <dbReference type="ARBA" id="ARBA00022840"/>
    </source>
</evidence>
<keyword evidence="2" id="KW-0058">Aromatic hydrocarbons catabolism</keyword>
<dbReference type="Gene3D" id="3.30.450.20">
    <property type="entry name" value="PAS domain"/>
    <property type="match status" value="1"/>
</dbReference>
<dbReference type="Pfam" id="PF25601">
    <property type="entry name" value="AAA_lid_14"/>
    <property type="match status" value="1"/>
</dbReference>
<evidence type="ECO:0000256" key="6">
    <source>
        <dbReference type="ARBA" id="ARBA00023163"/>
    </source>
</evidence>
<evidence type="ECO:0000313" key="11">
    <source>
        <dbReference type="Proteomes" id="UP000198607"/>
    </source>
</evidence>
<dbReference type="InterPro" id="IPR027417">
    <property type="entry name" value="P-loop_NTPase"/>
</dbReference>
<dbReference type="InterPro" id="IPR025943">
    <property type="entry name" value="Sigma_54_int_dom_ATP-bd_2"/>
</dbReference>
<dbReference type="PROSITE" id="PS00688">
    <property type="entry name" value="SIGMA54_INTERACT_3"/>
    <property type="match status" value="1"/>
</dbReference>
<dbReference type="PROSITE" id="PS00675">
    <property type="entry name" value="SIGMA54_INTERACT_1"/>
    <property type="match status" value="1"/>
</dbReference>
<dbReference type="SUPFAM" id="SSF46689">
    <property type="entry name" value="Homeodomain-like"/>
    <property type="match status" value="1"/>
</dbReference>
<dbReference type="Pfam" id="PF08448">
    <property type="entry name" value="PAS_4"/>
    <property type="match status" value="1"/>
</dbReference>
<dbReference type="EMBL" id="FNCY01000005">
    <property type="protein sequence ID" value="SDH31634.1"/>
    <property type="molecule type" value="Genomic_DNA"/>
</dbReference>
<dbReference type="CDD" id="cd00009">
    <property type="entry name" value="AAA"/>
    <property type="match status" value="1"/>
</dbReference>
<dbReference type="PROSITE" id="PS50112">
    <property type="entry name" value="PAS"/>
    <property type="match status" value="1"/>
</dbReference>
<evidence type="ECO:0000313" key="10">
    <source>
        <dbReference type="EMBL" id="SDH31634.1"/>
    </source>
</evidence>
<keyword evidence="5" id="KW-0238">DNA-binding</keyword>
<dbReference type="InterPro" id="IPR000014">
    <property type="entry name" value="PAS"/>
</dbReference>
<organism evidence="10 11">
    <name type="scientific">Propionivibrio dicarboxylicus</name>
    <dbReference type="NCBI Taxonomy" id="83767"/>
    <lineage>
        <taxon>Bacteria</taxon>
        <taxon>Pseudomonadati</taxon>
        <taxon>Pseudomonadota</taxon>
        <taxon>Betaproteobacteria</taxon>
        <taxon>Rhodocyclales</taxon>
        <taxon>Rhodocyclaceae</taxon>
        <taxon>Propionivibrio</taxon>
    </lineage>
</organism>
<dbReference type="InterPro" id="IPR025944">
    <property type="entry name" value="Sigma_54_int_dom_CS"/>
</dbReference>
<dbReference type="InterPro" id="IPR009057">
    <property type="entry name" value="Homeodomain-like_sf"/>
</dbReference>
<dbReference type="PROSITE" id="PS50045">
    <property type="entry name" value="SIGMA54_INTERACT_4"/>
    <property type="match status" value="1"/>
</dbReference>
<dbReference type="SUPFAM" id="SSF52540">
    <property type="entry name" value="P-loop containing nucleoside triphosphate hydrolases"/>
    <property type="match status" value="1"/>
</dbReference>
<feature type="domain" description="Sigma-54 factor interaction" evidence="8">
    <location>
        <begin position="197"/>
        <end position="426"/>
    </location>
</feature>
<dbReference type="CDD" id="cd00130">
    <property type="entry name" value="PAS"/>
    <property type="match status" value="1"/>
</dbReference>
<keyword evidence="6" id="KW-0804">Transcription</keyword>
<dbReference type="Gene3D" id="1.10.10.60">
    <property type="entry name" value="Homeodomain-like"/>
    <property type="match status" value="1"/>
</dbReference>
<dbReference type="InterPro" id="IPR058031">
    <property type="entry name" value="AAA_lid_NorR"/>
</dbReference>
<dbReference type="Gene3D" id="3.40.50.300">
    <property type="entry name" value="P-loop containing nucleotide triphosphate hydrolases"/>
    <property type="match status" value="1"/>
</dbReference>
<dbReference type="SMART" id="SM00091">
    <property type="entry name" value="PAS"/>
    <property type="match status" value="1"/>
</dbReference>
<reference evidence="10 11" key="1">
    <citation type="submission" date="2016-10" db="EMBL/GenBank/DDBJ databases">
        <authorList>
            <person name="de Groot N.N."/>
        </authorList>
    </citation>
    <scope>NUCLEOTIDE SEQUENCE [LARGE SCALE GENOMIC DNA]</scope>
    <source>
        <strain evidence="10 11">DSM 5885</strain>
    </source>
</reference>
<dbReference type="SUPFAM" id="SSF55785">
    <property type="entry name" value="PYP-like sensor domain (PAS domain)"/>
    <property type="match status" value="1"/>
</dbReference>
<keyword evidence="1" id="KW-0547">Nucleotide-binding</keyword>
<dbReference type="GO" id="GO:0006355">
    <property type="term" value="P:regulation of DNA-templated transcription"/>
    <property type="evidence" value="ECO:0007669"/>
    <property type="project" value="InterPro"/>
</dbReference>
<dbReference type="RefSeq" id="WP_218122661.1">
    <property type="nucleotide sequence ID" value="NZ_FNCY01000005.1"/>
</dbReference>
<evidence type="ECO:0000256" key="7">
    <source>
        <dbReference type="ARBA" id="ARBA00029500"/>
    </source>
</evidence>
<sequence>MSSLSEMKCLLAEAAESLANAPSGAATQRAVGIRLKELLARFESPTVLDFEEIGDHLYDGVYLADGTGRTLYVNKSYERITGLLSHEVVGRSVQELLDAGFYSNAVTPEVLRLKKRVDSVGQSLRNGARMLITGNPIFDRDGNIKLVAVIEREITDLDTMLVELEATKHKIRSVEAVDQRHRREIEHLRKDWLNAKLIGESRQVREILVLVRRVADFDVTVLIQGETGVGKEIVATEIQEGSTRRDKPFIRVNCAAIPANLLEAELFGYEKGAYTGASAKGKIGLFELADKGTILLDEVGDMPLELQGKLLRVLQQKELTRIGGSRPVPLDVRVIAATNCDLQALTQAGKFRADLYFRLNVFPITIPPLRERPDDIAVLTAHFLDHYNVKYSKKVRISRDGMDILGGYAWPGNVRELQNVIERLVLISDQSSIIAGDCLLPMLHPGEVRRLAEASPAATVASEGRSLKAIVEAVERSVIEDALRAHGSTRKAAKALGVDQSTIVKKAKRLGLCLGDDVLHR</sequence>
<dbReference type="Gene3D" id="1.10.8.60">
    <property type="match status" value="1"/>
</dbReference>
<dbReference type="InterPro" id="IPR002078">
    <property type="entry name" value="Sigma_54_int"/>
</dbReference>
<proteinExistence type="predicted"/>
<dbReference type="PROSITE" id="PS00676">
    <property type="entry name" value="SIGMA54_INTERACT_2"/>
    <property type="match status" value="1"/>
</dbReference>
<dbReference type="NCBIfam" id="TIGR00229">
    <property type="entry name" value="sensory_box"/>
    <property type="match status" value="1"/>
</dbReference>
<keyword evidence="11" id="KW-1185">Reference proteome</keyword>
<dbReference type="InterPro" id="IPR035965">
    <property type="entry name" value="PAS-like_dom_sf"/>
</dbReference>
<evidence type="ECO:0000256" key="1">
    <source>
        <dbReference type="ARBA" id="ARBA00022741"/>
    </source>
</evidence>
<dbReference type="Pfam" id="PF18024">
    <property type="entry name" value="HTH_50"/>
    <property type="match status" value="1"/>
</dbReference>
<dbReference type="InterPro" id="IPR025662">
    <property type="entry name" value="Sigma_54_int_dom_ATP-bd_1"/>
</dbReference>
<dbReference type="InterPro" id="IPR003593">
    <property type="entry name" value="AAA+_ATPase"/>
</dbReference>
<dbReference type="STRING" id="83767.SAMN05660652_01497"/>
<evidence type="ECO:0000256" key="5">
    <source>
        <dbReference type="ARBA" id="ARBA00023125"/>
    </source>
</evidence>
<name>A0A1G8BEX1_9RHOO</name>
<protein>
    <recommendedName>
        <fullName evidence="7">HTH-type transcriptional regulatory protein TyrR</fullName>
    </recommendedName>
</protein>
<feature type="domain" description="PAS" evidence="9">
    <location>
        <begin position="46"/>
        <end position="97"/>
    </location>
</feature>
<dbReference type="Proteomes" id="UP000198607">
    <property type="component" value="Unassembled WGS sequence"/>
</dbReference>
<gene>
    <name evidence="10" type="ORF">SAMN05660652_01497</name>
</gene>
<keyword evidence="3" id="KW-0067">ATP-binding</keyword>